<keyword evidence="2" id="KW-0812">Transmembrane</keyword>
<name>A0A6H0XK52_9PEZI</name>
<dbReference type="Pfam" id="PF07950">
    <property type="entry name" value="MCP1_TM"/>
    <property type="match status" value="1"/>
</dbReference>
<evidence type="ECO:0000313" key="4">
    <source>
        <dbReference type="EMBL" id="QIW95116.1"/>
    </source>
</evidence>
<feature type="transmembrane region" description="Helical" evidence="2">
    <location>
        <begin position="195"/>
        <end position="215"/>
    </location>
</feature>
<dbReference type="EMBL" id="CP051139">
    <property type="protein sequence ID" value="QIW95116.1"/>
    <property type="molecule type" value="Genomic_DNA"/>
</dbReference>
<feature type="transmembrane region" description="Helical" evidence="2">
    <location>
        <begin position="248"/>
        <end position="269"/>
    </location>
</feature>
<dbReference type="GO" id="GO:0055088">
    <property type="term" value="P:lipid homeostasis"/>
    <property type="evidence" value="ECO:0007669"/>
    <property type="project" value="InterPro"/>
</dbReference>
<keyword evidence="5" id="KW-1185">Reference proteome</keyword>
<dbReference type="PANTHER" id="PTHR38409">
    <property type="entry name" value="MDM10-COMPLEMENTING PROTEIN 1"/>
    <property type="match status" value="1"/>
</dbReference>
<dbReference type="GO" id="GO:0005741">
    <property type="term" value="C:mitochondrial outer membrane"/>
    <property type="evidence" value="ECO:0007669"/>
    <property type="project" value="TreeGrafter"/>
</dbReference>
<feature type="domain" description="Mitochondrial adapter protein MCP1 transmembrane" evidence="3">
    <location>
        <begin position="163"/>
        <end position="273"/>
    </location>
</feature>
<evidence type="ECO:0000256" key="1">
    <source>
        <dbReference type="SAM" id="MobiDB-lite"/>
    </source>
</evidence>
<dbReference type="GO" id="GO:0007005">
    <property type="term" value="P:mitochondrion organization"/>
    <property type="evidence" value="ECO:0007669"/>
    <property type="project" value="TreeGrafter"/>
</dbReference>
<protein>
    <recommendedName>
        <fullName evidence="3">Mitochondrial adapter protein MCP1 transmembrane domain-containing protein</fullName>
    </recommendedName>
</protein>
<feature type="transmembrane region" description="Helical" evidence="2">
    <location>
        <begin position="58"/>
        <end position="78"/>
    </location>
</feature>
<dbReference type="InterPro" id="IPR039960">
    <property type="entry name" value="MCP1"/>
</dbReference>
<gene>
    <name evidence="4" type="ORF">AMS68_000634</name>
</gene>
<reference evidence="4 5" key="1">
    <citation type="journal article" date="2016" name="Sci. Rep.">
        <title>Peltaster fructicola genome reveals evolution from an invasive phytopathogen to an ectophytic parasite.</title>
        <authorList>
            <person name="Xu C."/>
            <person name="Chen H."/>
            <person name="Gleason M.L."/>
            <person name="Xu J.R."/>
            <person name="Liu H."/>
            <person name="Zhang R."/>
            <person name="Sun G."/>
        </authorList>
    </citation>
    <scope>NUCLEOTIDE SEQUENCE [LARGE SCALE GENOMIC DNA]</scope>
    <source>
        <strain evidence="4 5">LNHT1506</strain>
    </source>
</reference>
<evidence type="ECO:0000259" key="3">
    <source>
        <dbReference type="Pfam" id="PF07950"/>
    </source>
</evidence>
<keyword evidence="2" id="KW-0472">Membrane</keyword>
<proteinExistence type="predicted"/>
<accession>A0A6H0XK52</accession>
<dbReference type="InterPro" id="IPR012472">
    <property type="entry name" value="MCP1_TM"/>
</dbReference>
<evidence type="ECO:0000313" key="5">
    <source>
        <dbReference type="Proteomes" id="UP000503462"/>
    </source>
</evidence>
<evidence type="ECO:0000256" key="2">
    <source>
        <dbReference type="SAM" id="Phobius"/>
    </source>
</evidence>
<dbReference type="Proteomes" id="UP000503462">
    <property type="component" value="Chromosome 1"/>
</dbReference>
<dbReference type="OrthoDB" id="10259513at2759"/>
<keyword evidence="2" id="KW-1133">Transmembrane helix</keyword>
<feature type="transmembrane region" description="Helical" evidence="2">
    <location>
        <begin position="98"/>
        <end position="123"/>
    </location>
</feature>
<organism evidence="4 5">
    <name type="scientific">Peltaster fructicola</name>
    <dbReference type="NCBI Taxonomy" id="286661"/>
    <lineage>
        <taxon>Eukaryota</taxon>
        <taxon>Fungi</taxon>
        <taxon>Dikarya</taxon>
        <taxon>Ascomycota</taxon>
        <taxon>Pezizomycotina</taxon>
        <taxon>Dothideomycetes</taxon>
        <taxon>Dothideomycetes incertae sedis</taxon>
        <taxon>Peltaster</taxon>
    </lineage>
</organism>
<sequence>MDATELQELEPSPVEETPSNSKDDYFGDQNVPPQPHAIGLSQHSPIWYLTRIQKYSSIAFTAFTTAHIVNTSIIPLVTQSVPASEPYLLLTRPYYQSWPIAEPLFVIAPLSVHIASGVALRLYRRRVNAKRYGAETRSEKKLFSAALWPKVSGTSKLGFVGVPLLLGHTFINRAIPNQFPGGSSNVGLAYVSHAFAKHPLISAAGFTALISVLVFHTTWGWAKWLGFTPDQTTALGVERQLIKKRRWYIINGVAGAVVALWMAGSFGVVGRAGEAPGWVGKMYEEMYQKIPIFGRWA</sequence>
<dbReference type="AlphaFoldDB" id="A0A6H0XK52"/>
<dbReference type="PANTHER" id="PTHR38409:SF1">
    <property type="entry name" value="MITOCHONDRIAL ADAPTER PROTEIN MCP1"/>
    <property type="match status" value="1"/>
</dbReference>
<feature type="region of interest" description="Disordered" evidence="1">
    <location>
        <begin position="1"/>
        <end position="34"/>
    </location>
</feature>